<dbReference type="InterPro" id="IPR007539">
    <property type="entry name" value="DUF551"/>
</dbReference>
<dbReference type="EMBL" id="SJOP01000007">
    <property type="protein sequence ID" value="TCC09586.1"/>
    <property type="molecule type" value="Genomic_DNA"/>
</dbReference>
<comment type="caution">
    <text evidence="2">The sequence shown here is derived from an EMBL/GenBank/DDBJ whole genome shotgun (WGS) entry which is preliminary data.</text>
</comment>
<gene>
    <name evidence="2" type="ORF">E0L21_10035</name>
</gene>
<dbReference type="OrthoDB" id="5678344at2"/>
<dbReference type="Pfam" id="PF04448">
    <property type="entry name" value="DUF551"/>
    <property type="match status" value="1"/>
</dbReference>
<evidence type="ECO:0000313" key="2">
    <source>
        <dbReference type="EMBL" id="TCC09586.1"/>
    </source>
</evidence>
<keyword evidence="3" id="KW-1185">Reference proteome</keyword>
<accession>A0A4V2LZW8</accession>
<proteinExistence type="predicted"/>
<name>A0A4V2LZW8_9ENTR</name>
<dbReference type="RefSeq" id="WP_131409037.1">
    <property type="nucleotide sequence ID" value="NZ_SJOP01000007.1"/>
</dbReference>
<feature type="domain" description="DUF551" evidence="1">
    <location>
        <begin position="184"/>
        <end position="244"/>
    </location>
</feature>
<evidence type="ECO:0000313" key="3">
    <source>
        <dbReference type="Proteomes" id="UP000291793"/>
    </source>
</evidence>
<sequence>MTAQLSREELKQSLIECSQNASGMFEVGEDTMCAMVGLLEGMSSEPVAWECKGILCHTLEQAQLYIGNPEPLYAAPPALVDDEWYSALQEMVNAMIAYEMDVGEPAPYKHRKMMMRAGHLLESHRTAMLKAEPVTAATVPDWWKLVPVEPTQEMIDAHVEGVQTGGMQKGYRAMLAAAPAAPTGWIKCSDRMPDEGVRVLVYDRSENEQYVAWYSFGCWAYGVSHDCNLECYPTHWMPLPAAPEQEV</sequence>
<evidence type="ECO:0000259" key="1">
    <source>
        <dbReference type="Pfam" id="PF04448"/>
    </source>
</evidence>
<organism evidence="2 3">
    <name type="scientific">Kosakonia quasisacchari</name>
    <dbReference type="NCBI Taxonomy" id="2529380"/>
    <lineage>
        <taxon>Bacteria</taxon>
        <taxon>Pseudomonadati</taxon>
        <taxon>Pseudomonadota</taxon>
        <taxon>Gammaproteobacteria</taxon>
        <taxon>Enterobacterales</taxon>
        <taxon>Enterobacteriaceae</taxon>
        <taxon>Kosakonia</taxon>
    </lineage>
</organism>
<dbReference type="Proteomes" id="UP000291793">
    <property type="component" value="Unassembled WGS sequence"/>
</dbReference>
<protein>
    <submittedName>
        <fullName evidence="2">DUF551 domain-containing protein</fullName>
    </submittedName>
</protein>
<dbReference type="AlphaFoldDB" id="A0A4V2LZW8"/>
<reference evidence="2 3" key="1">
    <citation type="submission" date="2019-02" db="EMBL/GenBank/DDBJ databases">
        <title>The draft genome of Kosakonia quasisacchari strain WCHKQ120001.</title>
        <authorList>
            <person name="Wang C."/>
            <person name="Feng Y."/>
            <person name="Zong Z."/>
        </authorList>
    </citation>
    <scope>NUCLEOTIDE SEQUENCE [LARGE SCALE GENOMIC DNA]</scope>
    <source>
        <strain evidence="2 3">WCHKQ120001</strain>
    </source>
</reference>